<feature type="transmembrane region" description="Helical" evidence="1">
    <location>
        <begin position="83"/>
        <end position="101"/>
    </location>
</feature>
<keyword evidence="1" id="KW-0812">Transmembrane</keyword>
<dbReference type="AlphaFoldDB" id="A0A2S8FZD8"/>
<proteinExistence type="predicted"/>
<gene>
    <name evidence="2" type="ORF">C5Y83_06335</name>
</gene>
<organism evidence="2 3">
    <name type="scientific">Blastopirellula marina</name>
    <dbReference type="NCBI Taxonomy" id="124"/>
    <lineage>
        <taxon>Bacteria</taxon>
        <taxon>Pseudomonadati</taxon>
        <taxon>Planctomycetota</taxon>
        <taxon>Planctomycetia</taxon>
        <taxon>Pirellulales</taxon>
        <taxon>Pirellulaceae</taxon>
        <taxon>Blastopirellula</taxon>
    </lineage>
</organism>
<comment type="caution">
    <text evidence="2">The sequence shown here is derived from an EMBL/GenBank/DDBJ whole genome shotgun (WGS) entry which is preliminary data.</text>
</comment>
<dbReference type="Proteomes" id="UP000238322">
    <property type="component" value="Unassembled WGS sequence"/>
</dbReference>
<reference evidence="2 3" key="1">
    <citation type="submission" date="2018-02" db="EMBL/GenBank/DDBJ databases">
        <title>Comparative genomes isolates from brazilian mangrove.</title>
        <authorList>
            <person name="Araujo J.E."/>
            <person name="Taketani R.G."/>
            <person name="Silva M.C.P."/>
            <person name="Loureco M.V."/>
            <person name="Andreote F.D."/>
        </authorList>
    </citation>
    <scope>NUCLEOTIDE SEQUENCE [LARGE SCALE GENOMIC DNA]</scope>
    <source>
        <strain evidence="2 3">Hex-1 MGV</strain>
    </source>
</reference>
<dbReference type="OrthoDB" id="6766492at2"/>
<keyword evidence="1" id="KW-1133">Transmembrane helix</keyword>
<sequence>MDVAQPITDRDNPELHVICEGSFVDTNLLHLDVSPDKVLLMPRKMSKMTIAGPALLVTPVFAILGLLVYLFGRHPWVDAGLVATVWAVTCAIGAVLGWAIYHDSLGGPWLIIDRVKRVFVFPRTSESFSFDQIDHLQDIGTYPFQPSTWSDNSCCSELHLVVKENGTQRRIPFLRGGRDSINDFRHLANALAGLNLVPVKRIRGASYSGMINQRWLTPELVNEA</sequence>
<keyword evidence="1" id="KW-0472">Membrane</keyword>
<dbReference type="EMBL" id="PUHY01000005">
    <property type="protein sequence ID" value="PQO37559.1"/>
    <property type="molecule type" value="Genomic_DNA"/>
</dbReference>
<name>A0A2S8FZD8_9BACT</name>
<accession>A0A2S8FZD8</accession>
<evidence type="ECO:0000256" key="1">
    <source>
        <dbReference type="SAM" id="Phobius"/>
    </source>
</evidence>
<feature type="transmembrane region" description="Helical" evidence="1">
    <location>
        <begin position="50"/>
        <end position="71"/>
    </location>
</feature>
<evidence type="ECO:0000313" key="2">
    <source>
        <dbReference type="EMBL" id="PQO37559.1"/>
    </source>
</evidence>
<dbReference type="RefSeq" id="WP_105328808.1">
    <property type="nucleotide sequence ID" value="NZ_PUHY01000005.1"/>
</dbReference>
<protein>
    <submittedName>
        <fullName evidence="2">Uncharacterized protein</fullName>
    </submittedName>
</protein>
<evidence type="ECO:0000313" key="3">
    <source>
        <dbReference type="Proteomes" id="UP000238322"/>
    </source>
</evidence>